<keyword evidence="2 5" id="KW-0812">Transmembrane</keyword>
<dbReference type="Gene3D" id="1.20.1740.10">
    <property type="entry name" value="Amino acid/polyamine transporter I"/>
    <property type="match status" value="1"/>
</dbReference>
<dbReference type="OrthoDB" id="9806937at2"/>
<dbReference type="PANTHER" id="PTHR11785:SF512">
    <property type="entry name" value="SOBREMESA, ISOFORM B"/>
    <property type="match status" value="1"/>
</dbReference>
<evidence type="ECO:0000256" key="2">
    <source>
        <dbReference type="ARBA" id="ARBA00022692"/>
    </source>
</evidence>
<feature type="transmembrane region" description="Helical" evidence="5">
    <location>
        <begin position="180"/>
        <end position="199"/>
    </location>
</feature>
<dbReference type="Pfam" id="PF13520">
    <property type="entry name" value="AA_permease_2"/>
    <property type="match status" value="1"/>
</dbReference>
<feature type="transmembrane region" description="Helical" evidence="5">
    <location>
        <begin position="359"/>
        <end position="376"/>
    </location>
</feature>
<comment type="subcellular location">
    <subcellularLocation>
        <location evidence="1">Membrane</location>
        <topology evidence="1">Multi-pass membrane protein</topology>
    </subcellularLocation>
</comment>
<sequence length="480" mass="52738">MSSTQSLNRTIGFSTAMSVVISGVIGSGIFMRPAEMAGLLGSPLLVLGTWVIAGVFSVFSIMVLAEIGAMMPATGGQYVFMEKMYGDFWAYLYGWANFAVINTASGAGITFICAQYAQYFFKLPRFSTEVEQSVVLHVPLIGDILPLEDFGVKMLTLLLVSIFSFIAYRSTKLGGRVQVFFTIAKVLAIILLVGGLFFSGKGDASNFITSAPSIEPTGFVLLLALVAACNGALQAYDGAYQIVYMAGEVKNPGKTLPRSLILGLFICMIIYMLITAAMMYILPVQDMAVSKLVASDAAKVAFGTIGGGIIALLICLSVLGATNSTILSAPRLTFAMSNHRNFFLWAGKIHPKFQTPGKAIMLHLVWMIFMVISGSFNILADMYIFIVWVFNIMLMYGLFILRKKMPGAERPYKVWGYPWMPILVILFNAFYLIVMLYNDISNYINGKTHIMNSVFGLVLTATGIPLYWYFKKKYKTKEAV</sequence>
<evidence type="ECO:0000313" key="7">
    <source>
        <dbReference type="Proteomes" id="UP000321533"/>
    </source>
</evidence>
<feature type="transmembrane region" description="Helical" evidence="5">
    <location>
        <begin position="449"/>
        <end position="470"/>
    </location>
</feature>
<feature type="transmembrane region" description="Helical" evidence="5">
    <location>
        <begin position="88"/>
        <end position="117"/>
    </location>
</feature>
<reference evidence="6 7" key="1">
    <citation type="journal article" date="2016" name="Int. J. Syst. Evol. Microbiol.">
        <title>Panacibacter ginsenosidivorans gen. nov., sp. nov., with ginsenoside converting activity isolated from soil of a ginseng field.</title>
        <authorList>
            <person name="Siddiqi M.Z."/>
            <person name="Muhammad Shafi S."/>
            <person name="Choi K.D."/>
            <person name="Im W.T."/>
        </authorList>
    </citation>
    <scope>NUCLEOTIDE SEQUENCE [LARGE SCALE GENOMIC DNA]</scope>
    <source>
        <strain evidence="6 7">Gsoil1550</strain>
    </source>
</reference>
<keyword evidence="3 5" id="KW-1133">Transmembrane helix</keyword>
<dbReference type="InterPro" id="IPR002293">
    <property type="entry name" value="AA/rel_permease1"/>
</dbReference>
<dbReference type="EMBL" id="CP042435">
    <property type="protein sequence ID" value="QEC68165.1"/>
    <property type="molecule type" value="Genomic_DNA"/>
</dbReference>
<keyword evidence="4 5" id="KW-0472">Membrane</keyword>
<dbReference type="PANTHER" id="PTHR11785">
    <property type="entry name" value="AMINO ACID TRANSPORTER"/>
    <property type="match status" value="1"/>
</dbReference>
<keyword evidence="7" id="KW-1185">Reference proteome</keyword>
<feature type="transmembrane region" description="Helical" evidence="5">
    <location>
        <begin position="382"/>
        <end position="402"/>
    </location>
</feature>
<dbReference type="InterPro" id="IPR050598">
    <property type="entry name" value="AminoAcid_Transporter"/>
</dbReference>
<evidence type="ECO:0000256" key="3">
    <source>
        <dbReference type="ARBA" id="ARBA00022989"/>
    </source>
</evidence>
<feature type="transmembrane region" description="Helical" evidence="5">
    <location>
        <begin position="12"/>
        <end position="31"/>
    </location>
</feature>
<feature type="transmembrane region" description="Helical" evidence="5">
    <location>
        <begin position="150"/>
        <end position="168"/>
    </location>
</feature>
<dbReference type="Proteomes" id="UP000321533">
    <property type="component" value="Chromosome"/>
</dbReference>
<evidence type="ECO:0000256" key="1">
    <source>
        <dbReference type="ARBA" id="ARBA00004141"/>
    </source>
</evidence>
<dbReference type="GO" id="GO:0016020">
    <property type="term" value="C:membrane"/>
    <property type="evidence" value="ECO:0007669"/>
    <property type="project" value="UniProtKB-SubCell"/>
</dbReference>
<dbReference type="AlphaFoldDB" id="A0A5B8VAL4"/>
<feature type="transmembrane region" description="Helical" evidence="5">
    <location>
        <begin position="301"/>
        <end position="321"/>
    </location>
</feature>
<organism evidence="6 7">
    <name type="scientific">Panacibacter ginsenosidivorans</name>
    <dbReference type="NCBI Taxonomy" id="1813871"/>
    <lineage>
        <taxon>Bacteria</taxon>
        <taxon>Pseudomonadati</taxon>
        <taxon>Bacteroidota</taxon>
        <taxon>Chitinophagia</taxon>
        <taxon>Chitinophagales</taxon>
        <taxon>Chitinophagaceae</taxon>
        <taxon>Panacibacter</taxon>
    </lineage>
</organism>
<gene>
    <name evidence="6" type="ORF">FRZ67_12960</name>
</gene>
<dbReference type="PIRSF" id="PIRSF006060">
    <property type="entry name" value="AA_transporter"/>
    <property type="match status" value="1"/>
</dbReference>
<dbReference type="KEGG" id="pgin:FRZ67_12960"/>
<dbReference type="GO" id="GO:0015179">
    <property type="term" value="F:L-amino acid transmembrane transporter activity"/>
    <property type="evidence" value="ECO:0007669"/>
    <property type="project" value="TreeGrafter"/>
</dbReference>
<feature type="transmembrane region" description="Helical" evidence="5">
    <location>
        <begin position="43"/>
        <end position="67"/>
    </location>
</feature>
<protein>
    <submittedName>
        <fullName evidence="6">Amino acid permease</fullName>
    </submittedName>
</protein>
<accession>A0A5B8VAL4</accession>
<feature type="transmembrane region" description="Helical" evidence="5">
    <location>
        <begin position="219"/>
        <end position="239"/>
    </location>
</feature>
<dbReference type="RefSeq" id="WP_147189972.1">
    <property type="nucleotide sequence ID" value="NZ_CP042435.1"/>
</dbReference>
<evidence type="ECO:0000256" key="4">
    <source>
        <dbReference type="ARBA" id="ARBA00023136"/>
    </source>
</evidence>
<feature type="transmembrane region" description="Helical" evidence="5">
    <location>
        <begin position="414"/>
        <end position="437"/>
    </location>
</feature>
<name>A0A5B8VAL4_9BACT</name>
<evidence type="ECO:0000313" key="6">
    <source>
        <dbReference type="EMBL" id="QEC68165.1"/>
    </source>
</evidence>
<proteinExistence type="predicted"/>
<feature type="transmembrane region" description="Helical" evidence="5">
    <location>
        <begin position="260"/>
        <end position="281"/>
    </location>
</feature>
<evidence type="ECO:0000256" key="5">
    <source>
        <dbReference type="SAM" id="Phobius"/>
    </source>
</evidence>